<protein>
    <submittedName>
        <fullName evidence="2">Uncharacterized protein</fullName>
    </submittedName>
</protein>
<evidence type="ECO:0000313" key="3">
    <source>
        <dbReference type="Proteomes" id="UP001187343"/>
    </source>
</evidence>
<accession>A0AA88Q3E6</accession>
<dbReference type="Proteomes" id="UP001187343">
    <property type="component" value="Unassembled WGS sequence"/>
</dbReference>
<evidence type="ECO:0000256" key="1">
    <source>
        <dbReference type="SAM" id="MobiDB-lite"/>
    </source>
</evidence>
<reference evidence="2" key="1">
    <citation type="submission" date="2023-08" db="EMBL/GenBank/DDBJ databases">
        <title>Chromosome-level Genome Assembly of mud carp (Cirrhinus molitorella).</title>
        <authorList>
            <person name="Liu H."/>
        </authorList>
    </citation>
    <scope>NUCLEOTIDE SEQUENCE</scope>
    <source>
        <strain evidence="2">Prfri</strain>
        <tissue evidence="2">Muscle</tissue>
    </source>
</reference>
<gene>
    <name evidence="2" type="ORF">Q8A67_005016</name>
</gene>
<keyword evidence="3" id="KW-1185">Reference proteome</keyword>
<proteinExistence type="predicted"/>
<dbReference type="PANTHER" id="PTHR36961:SF1">
    <property type="entry name" value="LEUKEMIA-ASSOCIATED PROTEIN 7"/>
    <property type="match status" value="1"/>
</dbReference>
<dbReference type="EMBL" id="JAUYZG010000004">
    <property type="protein sequence ID" value="KAK2909179.1"/>
    <property type="molecule type" value="Genomic_DNA"/>
</dbReference>
<evidence type="ECO:0000313" key="2">
    <source>
        <dbReference type="EMBL" id="KAK2909179.1"/>
    </source>
</evidence>
<sequence length="236" mass="26537">MCKHTLIHSNTNNRGSRRRNSLSQQKKTLKTGHLSRCFDQSLVFLSLSLLLNSDSAQDCGFVRNQVAGMGLCSLTHQIDALNILNELRAHATTSNRDGEGQCSGVLQAGKEAVRPGELMKEPRRLRTIAERAREGCLTRLLEILTQLISIEEDFIKDASYGRSLLKRKDSVDLKNICLRMAIAEGGSRSDRDLRELRDCLRLIVGNLLTYVREENNLSSAEMTHKLRELSNSFPEI</sequence>
<feature type="region of interest" description="Disordered" evidence="1">
    <location>
        <begin position="1"/>
        <end position="24"/>
    </location>
</feature>
<organism evidence="2 3">
    <name type="scientific">Cirrhinus molitorella</name>
    <name type="common">mud carp</name>
    <dbReference type="NCBI Taxonomy" id="172907"/>
    <lineage>
        <taxon>Eukaryota</taxon>
        <taxon>Metazoa</taxon>
        <taxon>Chordata</taxon>
        <taxon>Craniata</taxon>
        <taxon>Vertebrata</taxon>
        <taxon>Euteleostomi</taxon>
        <taxon>Actinopterygii</taxon>
        <taxon>Neopterygii</taxon>
        <taxon>Teleostei</taxon>
        <taxon>Ostariophysi</taxon>
        <taxon>Cypriniformes</taxon>
        <taxon>Cyprinidae</taxon>
        <taxon>Labeoninae</taxon>
        <taxon>Labeonini</taxon>
        <taxon>Cirrhinus</taxon>
    </lineage>
</organism>
<dbReference type="AlphaFoldDB" id="A0AA88Q3E6"/>
<comment type="caution">
    <text evidence="2">The sequence shown here is derived from an EMBL/GenBank/DDBJ whole genome shotgun (WGS) entry which is preliminary data.</text>
</comment>
<dbReference type="PANTHER" id="PTHR36961">
    <property type="entry name" value="LEUKEMIA-ASSOCIATED PROTEIN 7"/>
    <property type="match status" value="1"/>
</dbReference>
<name>A0AA88Q3E6_9TELE</name>
<dbReference type="InterPro" id="IPR031510">
    <property type="entry name" value="DLEU7"/>
</dbReference>